<evidence type="ECO:0000256" key="2">
    <source>
        <dbReference type="SAM" id="SignalP"/>
    </source>
</evidence>
<keyword evidence="5" id="KW-1185">Reference proteome</keyword>
<feature type="region of interest" description="Disordered" evidence="1">
    <location>
        <begin position="446"/>
        <end position="466"/>
    </location>
</feature>
<sequence>MNSKMHLITPLIIIPLSFMAQSAMINPGETITVPYSHGAQNPDDPSSPNEWVVDGFRGNLSDNGTLNVLTENGVSGSVLAFSTIVGTGMTNTGIVNVSGPGAHLDNSSFMVLGVNGSGYMQVTGGGRVTNASTGQMGVNVGSTGFAHINGSGSEWNSNAELLIGQAGKGTLQLTDGGQITAKNITLARDDGSIGTLIMGAQQGDTPEAPGILTASQLNAGAGTATIVLNHTSADFVFDDAINSGQDNAAGSGTGLTGNLFIDALAGRTIFAHDHGDFTGTLQAQEQGILQVNGDMSGADVRVLEGGRLEGTGRVGNTINSGTIAPGNSIGTLRVDGDYHGSGGTLLLESVLDGDESPADRFIISGSATGDTRVQVMNLNGEGALTQNGIPLIYAAQLSEGDAFTLNGDFVTHEGEQAVISGAYAYALRTVKYGEGRWWYLTSDLADPQTPEVTPPTTPDPGTPEPGTVTPTFPVIPHVPDDNTAQRYHPGAALYEQYPQVLAELNRMPSLQARVGNAGDNHRTGAWGRMEGNYSKNQPVASTTGAQRKLNVWTLQTGVDGALLENNKGMLTGGINFRYGQASADISAYSGSGDIDTTGYGPGLTLTWYGNNGFYIDSQAQIMFFDSSLNSDTLGESLTSGNKGKGYAGSLETGWRLDAGNGYSLTPQAQIVWSRVSFDRFEDQFGTRVSLSDGVSVLGRVGLSGDKRSEWQAQEGTTTRSTLHVSVDVLQEMAQGTAVNVADVRFSSRDARTQLALSTGGTLDWADGRYAVYGNVGVQASPHNPQENYGAGGNLGVRVSW</sequence>
<name>A0ABS0DUK2_9GAMM</name>
<dbReference type="Pfam" id="PF03797">
    <property type="entry name" value="Autotransporter"/>
    <property type="match status" value="1"/>
</dbReference>
<dbReference type="InterPro" id="IPR011050">
    <property type="entry name" value="Pectin_lyase_fold/virulence"/>
</dbReference>
<organism evidence="4 5">
    <name type="scientific">Rahnella victoriana</name>
    <dbReference type="NCBI Taxonomy" id="1510570"/>
    <lineage>
        <taxon>Bacteria</taxon>
        <taxon>Pseudomonadati</taxon>
        <taxon>Pseudomonadota</taxon>
        <taxon>Gammaproteobacteria</taxon>
        <taxon>Enterobacterales</taxon>
        <taxon>Yersiniaceae</taxon>
        <taxon>Rahnella</taxon>
    </lineage>
</organism>
<dbReference type="Pfam" id="PF18883">
    <property type="entry name" value="AC_1"/>
    <property type="match status" value="1"/>
</dbReference>
<feature type="signal peptide" evidence="2">
    <location>
        <begin position="1"/>
        <end position="22"/>
    </location>
</feature>
<dbReference type="InterPro" id="IPR030895">
    <property type="entry name" value="T5SS_PEPC_rpt"/>
</dbReference>
<feature type="compositionally biased region" description="Pro residues" evidence="1">
    <location>
        <begin position="452"/>
        <end position="463"/>
    </location>
</feature>
<gene>
    <name evidence="4" type="ORF">IV431_18535</name>
</gene>
<dbReference type="InterPro" id="IPR006315">
    <property type="entry name" value="OM_autotransptr_brl_dom"/>
</dbReference>
<reference evidence="4 5" key="1">
    <citation type="submission" date="2020-11" db="EMBL/GenBank/DDBJ databases">
        <title>Taxonomic investigation of Rahnella spp.</title>
        <authorList>
            <person name="Lee S.D."/>
        </authorList>
    </citation>
    <scope>NUCLEOTIDE SEQUENCE [LARGE SCALE GENOMIC DNA]</scope>
    <source>
        <strain evidence="4 5">SAP-10</strain>
    </source>
</reference>
<dbReference type="InterPro" id="IPR012332">
    <property type="entry name" value="Autotransporter_pectin_lyase_C"/>
</dbReference>
<dbReference type="PANTHER" id="PTHR35037">
    <property type="entry name" value="C-TERMINAL REGION OF AIDA-LIKE PROTEIN"/>
    <property type="match status" value="1"/>
</dbReference>
<dbReference type="SMART" id="SM00869">
    <property type="entry name" value="Autotransporter"/>
    <property type="match status" value="1"/>
</dbReference>
<dbReference type="Gene3D" id="2.40.128.130">
    <property type="entry name" value="Autotransporter beta-domain"/>
    <property type="match status" value="1"/>
</dbReference>
<evidence type="ECO:0000259" key="3">
    <source>
        <dbReference type="PROSITE" id="PS51208"/>
    </source>
</evidence>
<feature type="domain" description="Autotransporter" evidence="3">
    <location>
        <begin position="518"/>
        <end position="800"/>
    </location>
</feature>
<accession>A0ABS0DUK2</accession>
<dbReference type="SUPFAM" id="SSF103515">
    <property type="entry name" value="Autotransporter"/>
    <property type="match status" value="1"/>
</dbReference>
<dbReference type="NCBIfam" id="TIGR04393">
    <property type="entry name" value="rpt_T5SS_PEPC"/>
    <property type="match status" value="2"/>
</dbReference>
<evidence type="ECO:0000313" key="5">
    <source>
        <dbReference type="Proteomes" id="UP000600307"/>
    </source>
</evidence>
<dbReference type="InterPro" id="IPR051551">
    <property type="entry name" value="Autotransporter_adhesion"/>
</dbReference>
<dbReference type="NCBIfam" id="TIGR01414">
    <property type="entry name" value="autotrans_barl"/>
    <property type="match status" value="1"/>
</dbReference>
<protein>
    <submittedName>
        <fullName evidence="4">Autotransporter outer membrane beta-barrel domain-containing protein</fullName>
    </submittedName>
</protein>
<feature type="chain" id="PRO_5047406745" evidence="2">
    <location>
        <begin position="23"/>
        <end position="800"/>
    </location>
</feature>
<dbReference type="SUPFAM" id="SSF51126">
    <property type="entry name" value="Pectin lyase-like"/>
    <property type="match status" value="1"/>
</dbReference>
<proteinExistence type="predicted"/>
<evidence type="ECO:0000256" key="1">
    <source>
        <dbReference type="SAM" id="MobiDB-lite"/>
    </source>
</evidence>
<evidence type="ECO:0000313" key="4">
    <source>
        <dbReference type="EMBL" id="MBF7957562.1"/>
    </source>
</evidence>
<dbReference type="InterPro" id="IPR005546">
    <property type="entry name" value="Autotransporte_beta"/>
</dbReference>
<keyword evidence="2" id="KW-0732">Signal</keyword>
<dbReference type="RefSeq" id="WP_195817780.1">
    <property type="nucleotide sequence ID" value="NZ_JADOBH010000004.1"/>
</dbReference>
<dbReference type="Gene3D" id="2.160.20.20">
    <property type="match status" value="1"/>
</dbReference>
<dbReference type="CDD" id="cd01344">
    <property type="entry name" value="PL2_Passenger_AT"/>
    <property type="match status" value="1"/>
</dbReference>
<comment type="caution">
    <text evidence="4">The sequence shown here is derived from an EMBL/GenBank/DDBJ whole genome shotgun (WGS) entry which is preliminary data.</text>
</comment>
<dbReference type="PANTHER" id="PTHR35037:SF3">
    <property type="entry name" value="C-TERMINAL REGION OF AIDA-LIKE PROTEIN"/>
    <property type="match status" value="1"/>
</dbReference>
<dbReference type="InterPro" id="IPR036709">
    <property type="entry name" value="Autotransporte_beta_dom_sf"/>
</dbReference>
<dbReference type="InterPro" id="IPR043990">
    <property type="entry name" value="AC_1"/>
</dbReference>
<dbReference type="EMBL" id="JADOBH010000004">
    <property type="protein sequence ID" value="MBF7957562.1"/>
    <property type="molecule type" value="Genomic_DNA"/>
</dbReference>
<dbReference type="PROSITE" id="PS51208">
    <property type="entry name" value="AUTOTRANSPORTER"/>
    <property type="match status" value="1"/>
</dbReference>
<dbReference type="Proteomes" id="UP000600307">
    <property type="component" value="Unassembled WGS sequence"/>
</dbReference>